<evidence type="ECO:0000256" key="7">
    <source>
        <dbReference type="SAM" id="MobiDB-lite"/>
    </source>
</evidence>
<comment type="subcellular location">
    <subcellularLocation>
        <location evidence="1">Cytoplasm</location>
        <location evidence="1">Cytoskeleton</location>
    </subcellularLocation>
</comment>
<feature type="region of interest" description="Disordered" evidence="7">
    <location>
        <begin position="471"/>
        <end position="540"/>
    </location>
</feature>
<name>A0A540MIY0_MALBA</name>
<keyword evidence="4" id="KW-0493">Microtubule</keyword>
<comment type="caution">
    <text evidence="9">The sequence shown here is derived from an EMBL/GenBank/DDBJ whole genome shotgun (WGS) entry which is preliminary data.</text>
</comment>
<dbReference type="EMBL" id="VIEB01000258">
    <property type="protein sequence ID" value="TQD98132.1"/>
    <property type="molecule type" value="Genomic_DNA"/>
</dbReference>
<feature type="coiled-coil region" evidence="6">
    <location>
        <begin position="416"/>
        <end position="451"/>
    </location>
</feature>
<feature type="compositionally biased region" description="Polar residues" evidence="7">
    <location>
        <begin position="531"/>
        <end position="540"/>
    </location>
</feature>
<evidence type="ECO:0000313" key="9">
    <source>
        <dbReference type="EMBL" id="TQD98132.1"/>
    </source>
</evidence>
<feature type="compositionally biased region" description="Low complexity" evidence="7">
    <location>
        <begin position="253"/>
        <end position="265"/>
    </location>
</feature>
<keyword evidence="10" id="KW-1185">Reference proteome</keyword>
<keyword evidence="3" id="KW-0963">Cytoplasm</keyword>
<sequence length="573" mass="64039">MGESTCLMQPFSYAAGIPNDAHEGNPIHALGQSVSFGRFVSESLAWEKWSTFSHNRYVEEAERYARPGSVAQKKAFFEAHYKKVAAQRAAALLEQANANAAAAASENAPEPKSESRDLRTRISTSEVFVDEQKKEKVEEEVYEPNREEESFGKYTNDHNANAEMEKFESRKVHPVDHEDQVSGENSVEVELSGQCADKDKEVNGMELTGAPQIERPLLKSYRSNQEALTPAKTKKTRLFSSSKSSLAYHKAPKAPSSPAKSTAPSCSRRDDIITPLRKYPGAELEDKKKSTPKSLHKSVKFTPIRELSRLTSTVMRKIENSRVGASSSKTSKDCLTPLKTPTTVSRNEVHKRSTTTPCSEKRRAKTPLDPSASGTKTPVSKWRLLRTDCSKFLSACRNKARSPFSSASITLRTEERAASRKKARKLEEKFNANEERKVQVQRKLKEKEETEIGKYRQTLCFKARPLPDFYKERKSPKNEIHKVPVTPQSKNPGKKPAPSTVESSTSLPPSGASIKSIGSKNVQGRNDRTPGRNNRTPTCSLISRSFKTARENTSPNIQLGQHKLENKFLLEQK</sequence>
<dbReference type="STRING" id="106549.A0A540MIY0"/>
<comment type="similarity">
    <text evidence="2">Belongs to the TPX2 family.</text>
</comment>
<evidence type="ECO:0000256" key="3">
    <source>
        <dbReference type="ARBA" id="ARBA00022490"/>
    </source>
</evidence>
<organism evidence="9 10">
    <name type="scientific">Malus baccata</name>
    <name type="common">Siberian crab apple</name>
    <name type="synonym">Pyrus baccata</name>
    <dbReference type="NCBI Taxonomy" id="106549"/>
    <lineage>
        <taxon>Eukaryota</taxon>
        <taxon>Viridiplantae</taxon>
        <taxon>Streptophyta</taxon>
        <taxon>Embryophyta</taxon>
        <taxon>Tracheophyta</taxon>
        <taxon>Spermatophyta</taxon>
        <taxon>Magnoliopsida</taxon>
        <taxon>eudicotyledons</taxon>
        <taxon>Gunneridae</taxon>
        <taxon>Pentapetalae</taxon>
        <taxon>rosids</taxon>
        <taxon>fabids</taxon>
        <taxon>Rosales</taxon>
        <taxon>Rosaceae</taxon>
        <taxon>Amygdaloideae</taxon>
        <taxon>Maleae</taxon>
        <taxon>Malus</taxon>
    </lineage>
</organism>
<feature type="compositionally biased region" description="Basic and acidic residues" evidence="7">
    <location>
        <begin position="169"/>
        <end position="180"/>
    </location>
</feature>
<dbReference type="InterPro" id="IPR027329">
    <property type="entry name" value="TPX2_C"/>
</dbReference>
<dbReference type="AlphaFoldDB" id="A0A540MIY0"/>
<accession>A0A540MIY0</accession>
<keyword evidence="6" id="KW-0175">Coiled coil</keyword>
<evidence type="ECO:0000256" key="1">
    <source>
        <dbReference type="ARBA" id="ARBA00004245"/>
    </source>
</evidence>
<evidence type="ECO:0000256" key="5">
    <source>
        <dbReference type="ARBA" id="ARBA00023212"/>
    </source>
</evidence>
<feature type="compositionally biased region" description="Basic and acidic residues" evidence="7">
    <location>
        <begin position="471"/>
        <end position="482"/>
    </location>
</feature>
<feature type="region of interest" description="Disordered" evidence="7">
    <location>
        <begin position="169"/>
        <end position="297"/>
    </location>
</feature>
<gene>
    <name evidence="9" type="ORF">C1H46_016254</name>
</gene>
<dbReference type="InterPro" id="IPR044216">
    <property type="entry name" value="WDL7"/>
</dbReference>
<feature type="domain" description="TPX2 C-terminal" evidence="8">
    <location>
        <begin position="410"/>
        <end position="478"/>
    </location>
</feature>
<protein>
    <recommendedName>
        <fullName evidence="8">TPX2 C-terminal domain-containing protein</fullName>
    </recommendedName>
</protein>
<keyword evidence="5" id="KW-0206">Cytoskeleton</keyword>
<evidence type="ECO:0000256" key="4">
    <source>
        <dbReference type="ARBA" id="ARBA00022701"/>
    </source>
</evidence>
<reference evidence="9 10" key="1">
    <citation type="journal article" date="2019" name="G3 (Bethesda)">
        <title>Sequencing of a Wild Apple (Malus baccata) Genome Unravels the Differences Between Cultivated and Wild Apple Species Regarding Disease Resistance and Cold Tolerance.</title>
        <authorList>
            <person name="Chen X."/>
        </authorList>
    </citation>
    <scope>NUCLEOTIDE SEQUENCE [LARGE SCALE GENOMIC DNA]</scope>
    <source>
        <strain evidence="10">cv. Shandingzi</strain>
        <tissue evidence="9">Leaves</tissue>
    </source>
</reference>
<dbReference type="Pfam" id="PF06886">
    <property type="entry name" value="TPX2"/>
    <property type="match status" value="1"/>
</dbReference>
<evidence type="ECO:0000313" key="10">
    <source>
        <dbReference type="Proteomes" id="UP000315295"/>
    </source>
</evidence>
<evidence type="ECO:0000259" key="8">
    <source>
        <dbReference type="Pfam" id="PF06886"/>
    </source>
</evidence>
<dbReference type="PANTHER" id="PTHR47067">
    <property type="entry name" value="TPX2 (TARGETING PROTEIN FOR XKLP2) PROTEIN FAMILY-RELATED"/>
    <property type="match status" value="1"/>
</dbReference>
<evidence type="ECO:0000256" key="2">
    <source>
        <dbReference type="ARBA" id="ARBA00005885"/>
    </source>
</evidence>
<dbReference type="GO" id="GO:0005874">
    <property type="term" value="C:microtubule"/>
    <property type="evidence" value="ECO:0007669"/>
    <property type="project" value="UniProtKB-KW"/>
</dbReference>
<evidence type="ECO:0000256" key="6">
    <source>
        <dbReference type="SAM" id="Coils"/>
    </source>
</evidence>
<feature type="region of interest" description="Disordered" evidence="7">
    <location>
        <begin position="320"/>
        <end position="377"/>
    </location>
</feature>
<dbReference type="PANTHER" id="PTHR47067:SF7">
    <property type="entry name" value="TPX2 (TARGETING PROTEIN FOR XKLP2) PROTEIN FAMILY"/>
    <property type="match status" value="1"/>
</dbReference>
<proteinExistence type="inferred from homology"/>
<dbReference type="Proteomes" id="UP000315295">
    <property type="component" value="Unassembled WGS sequence"/>
</dbReference>